<evidence type="ECO:0000256" key="1">
    <source>
        <dbReference type="SAM" id="Phobius"/>
    </source>
</evidence>
<dbReference type="AlphaFoldDB" id="A0A2K9NCN2"/>
<organism evidence="2 3">
    <name type="scientific">Niveispirillum cyanobacteriorum</name>
    <dbReference type="NCBI Taxonomy" id="1612173"/>
    <lineage>
        <taxon>Bacteria</taxon>
        <taxon>Pseudomonadati</taxon>
        <taxon>Pseudomonadota</taxon>
        <taxon>Alphaproteobacteria</taxon>
        <taxon>Rhodospirillales</taxon>
        <taxon>Azospirillaceae</taxon>
        <taxon>Niveispirillum</taxon>
    </lineage>
</organism>
<keyword evidence="1" id="KW-1133">Transmembrane helix</keyword>
<dbReference type="EMBL" id="CP025611">
    <property type="protein sequence ID" value="AUN30742.1"/>
    <property type="molecule type" value="Genomic_DNA"/>
</dbReference>
<keyword evidence="1" id="KW-0472">Membrane</keyword>
<keyword evidence="1" id="KW-0812">Transmembrane</keyword>
<evidence type="ECO:0000313" key="2">
    <source>
        <dbReference type="EMBL" id="AUN30742.1"/>
    </source>
</evidence>
<accession>A0A2K9NCN2</accession>
<name>A0A2K9NCN2_9PROT</name>
<sequence>MSLPYAQGQLDKGENRSIFGHAMAMSCFQVPFQVSIQMFPRHIIPVSLAAILLLTAPLLVAASAVPASGRTLAVLLPPWQATDAQLARLADTGVTLRDGGPLAGLGPQVWLVQVPDQDSAARLSRLPALLLSGALVNCGA</sequence>
<keyword evidence="3" id="KW-1185">Reference proteome</keyword>
<feature type="transmembrane region" description="Helical" evidence="1">
    <location>
        <begin position="43"/>
        <end position="65"/>
    </location>
</feature>
<proteinExistence type="predicted"/>
<protein>
    <submittedName>
        <fullName evidence="2">Uncharacterized protein</fullName>
    </submittedName>
</protein>
<dbReference type="KEGG" id="ncb:C0V82_11175"/>
<evidence type="ECO:0000313" key="3">
    <source>
        <dbReference type="Proteomes" id="UP000234752"/>
    </source>
</evidence>
<reference evidence="2 3" key="1">
    <citation type="submission" date="2017-12" db="EMBL/GenBank/DDBJ databases">
        <title>Genomes of bacteria within cyanobacterial aggregates.</title>
        <authorList>
            <person name="Cai H."/>
        </authorList>
    </citation>
    <scope>NUCLEOTIDE SEQUENCE [LARGE SCALE GENOMIC DNA]</scope>
    <source>
        <strain evidence="2 3">TH16</strain>
    </source>
</reference>
<gene>
    <name evidence="2" type="ORF">C0V82_11175</name>
</gene>
<dbReference type="Proteomes" id="UP000234752">
    <property type="component" value="Chromosome eg_1"/>
</dbReference>